<dbReference type="RefSeq" id="WP_025065780.1">
    <property type="nucleotide sequence ID" value="NZ_CP013195.1"/>
</dbReference>
<dbReference type="Proteomes" id="UP000056252">
    <property type="component" value="Chromosome"/>
</dbReference>
<dbReference type="EMBL" id="CP013195">
    <property type="protein sequence ID" value="ALO48320.1"/>
    <property type="molecule type" value="Genomic_DNA"/>
</dbReference>
<name>A0A0S2KJ72_9BACT</name>
<proteinExistence type="predicted"/>
<evidence type="ECO:0008006" key="4">
    <source>
        <dbReference type="Google" id="ProtNLM"/>
    </source>
</evidence>
<dbReference type="STRING" id="76123.AS203_03830"/>
<feature type="signal peptide" evidence="1">
    <location>
        <begin position="1"/>
        <end position="19"/>
    </location>
</feature>
<evidence type="ECO:0000313" key="2">
    <source>
        <dbReference type="EMBL" id="ALO48320.1"/>
    </source>
</evidence>
<evidence type="ECO:0000256" key="1">
    <source>
        <dbReference type="SAM" id="SignalP"/>
    </source>
</evidence>
<dbReference type="eggNOG" id="ENOG502Z7XP">
    <property type="taxonomic scope" value="Bacteria"/>
</dbReference>
<dbReference type="OrthoDB" id="596512at2"/>
<keyword evidence="1" id="KW-0732">Signal</keyword>
<keyword evidence="3" id="KW-1185">Reference proteome</keyword>
<sequence>MKRWSLLAAWLVMALTVSAQWQDEQPQPMRPWSGLHYMVGVQTSTAKGQTPLWLNANRYGLSSLEKANGYLRAALERPLQTDSGRKWGLGYSLDVALPYHYTSKVVVQQAFVELRWLHGVLSVGSKQVPMEFKNNALSSGSQALGINARPVPQIRLSLPDYWILPFGGEWLRLKGHLAYGRMTDDGWQHDFTDRRQRYADKVLYHSKAGYLKVGNEDVFCPWSLELGLEMASTFGGTVYLPQDDGSMRVIKGGTGLRNYWKALVPGGSEVIEKGTVYQNAEGNQLGSWLIRLNYDVDTWCLRAYADKFFEDHSAMLQLDYDGYGTGGEWNQRVKRRYLLYDFKDWMLGMELNVKYGSWLRDIVFEYIYTKYQSGPVYHDHTQAIPDHIGGRDNYYNHAIYMGWQHWGQVMGNPLFRSPIYNRNGRIDVANNRFVAYHLGVSGRPIDCLGYRVLTTYQTGYGTYVEPYTKPHHNVSILLEMDWQLSHGWSVTGAYGMDAGHILGHNYGVQFTIAKRGIFNL</sequence>
<feature type="chain" id="PRO_5006601743" description="Capsule assembly Wzi family protein" evidence="1">
    <location>
        <begin position="20"/>
        <end position="520"/>
    </location>
</feature>
<dbReference type="KEGG" id="peo:AS203_03830"/>
<accession>A0A0S2KJ72</accession>
<protein>
    <recommendedName>
        <fullName evidence="4">Capsule assembly Wzi family protein</fullName>
    </recommendedName>
</protein>
<dbReference type="AlphaFoldDB" id="A0A0S2KJ72"/>
<gene>
    <name evidence="2" type="ORF">AS203_03830</name>
</gene>
<evidence type="ECO:0000313" key="3">
    <source>
        <dbReference type="Proteomes" id="UP000056252"/>
    </source>
</evidence>
<dbReference type="InterPro" id="IPR038636">
    <property type="entry name" value="Wzi_sf"/>
</dbReference>
<organism evidence="2 3">
    <name type="scientific">Hoylesella enoeca</name>
    <dbReference type="NCBI Taxonomy" id="76123"/>
    <lineage>
        <taxon>Bacteria</taxon>
        <taxon>Pseudomonadati</taxon>
        <taxon>Bacteroidota</taxon>
        <taxon>Bacteroidia</taxon>
        <taxon>Bacteroidales</taxon>
        <taxon>Prevotellaceae</taxon>
        <taxon>Hoylesella</taxon>
    </lineage>
</organism>
<dbReference type="Gene3D" id="2.40.160.130">
    <property type="entry name" value="Capsule assembly protein Wzi"/>
    <property type="match status" value="1"/>
</dbReference>
<reference evidence="3" key="1">
    <citation type="submission" date="2015-11" db="EMBL/GenBank/DDBJ databases">
        <authorList>
            <person name="Holder M.E."/>
            <person name="Ajami N.J."/>
            <person name="Petrosino J.F."/>
        </authorList>
    </citation>
    <scope>NUCLEOTIDE SEQUENCE [LARGE SCALE GENOMIC DNA]</scope>
    <source>
        <strain evidence="3">F0113</strain>
    </source>
</reference>